<evidence type="ECO:0000256" key="11">
    <source>
        <dbReference type="SAM" id="Phobius"/>
    </source>
</evidence>
<organism evidence="13">
    <name type="scientific">hydrothermal vent metagenome</name>
    <dbReference type="NCBI Taxonomy" id="652676"/>
    <lineage>
        <taxon>unclassified sequences</taxon>
        <taxon>metagenomes</taxon>
        <taxon>ecological metagenomes</taxon>
    </lineage>
</organism>
<evidence type="ECO:0000256" key="7">
    <source>
        <dbReference type="ARBA" id="ARBA00023186"/>
    </source>
</evidence>
<dbReference type="GO" id="GO:0005886">
    <property type="term" value="C:plasma membrane"/>
    <property type="evidence" value="ECO:0007669"/>
    <property type="project" value="UniProtKB-SubCell"/>
</dbReference>
<reference evidence="13" key="1">
    <citation type="submission" date="2018-06" db="EMBL/GenBank/DDBJ databases">
        <authorList>
            <person name="Zhirakovskaya E."/>
        </authorList>
    </citation>
    <scope>NUCLEOTIDE SEQUENCE</scope>
</reference>
<proteinExistence type="inferred from homology"/>
<gene>
    <name evidence="13" type="ORF">MNBD_ALPHA01-2132</name>
</gene>
<keyword evidence="3" id="KW-0997">Cell inner membrane</keyword>
<dbReference type="Pfam" id="PF13624">
    <property type="entry name" value="SurA_N_3"/>
    <property type="match status" value="1"/>
</dbReference>
<evidence type="ECO:0000256" key="4">
    <source>
        <dbReference type="ARBA" id="ARBA00022692"/>
    </source>
</evidence>
<evidence type="ECO:0000256" key="6">
    <source>
        <dbReference type="ARBA" id="ARBA00023136"/>
    </source>
</evidence>
<dbReference type="GO" id="GO:0003755">
    <property type="term" value="F:peptidyl-prolyl cis-trans isomerase activity"/>
    <property type="evidence" value="ECO:0007669"/>
    <property type="project" value="InterPro"/>
</dbReference>
<dbReference type="InterPro" id="IPR027304">
    <property type="entry name" value="Trigger_fact/SurA_dom_sf"/>
</dbReference>
<dbReference type="PANTHER" id="PTHR47529">
    <property type="entry name" value="PEPTIDYL-PROLYL CIS-TRANS ISOMERASE D"/>
    <property type="match status" value="1"/>
</dbReference>
<evidence type="ECO:0000256" key="5">
    <source>
        <dbReference type="ARBA" id="ARBA00022989"/>
    </source>
</evidence>
<dbReference type="Pfam" id="PF13145">
    <property type="entry name" value="Rotamase_2"/>
    <property type="match status" value="1"/>
</dbReference>
<keyword evidence="7" id="KW-0143">Chaperone</keyword>
<comment type="similarity">
    <text evidence="8">Belongs to the PpiD chaperone family.</text>
</comment>
<feature type="transmembrane region" description="Helical" evidence="11">
    <location>
        <begin position="12"/>
        <end position="31"/>
    </location>
</feature>
<dbReference type="SUPFAM" id="SSF109998">
    <property type="entry name" value="Triger factor/SurA peptide-binding domain-like"/>
    <property type="match status" value="1"/>
</dbReference>
<feature type="domain" description="PpiC" evidence="12">
    <location>
        <begin position="247"/>
        <end position="359"/>
    </location>
</feature>
<keyword evidence="6 11" id="KW-0472">Membrane</keyword>
<evidence type="ECO:0000256" key="2">
    <source>
        <dbReference type="ARBA" id="ARBA00022475"/>
    </source>
</evidence>
<dbReference type="InterPro" id="IPR000297">
    <property type="entry name" value="PPIase_PpiC"/>
</dbReference>
<protein>
    <recommendedName>
        <fullName evidence="9">Periplasmic chaperone PpiD</fullName>
    </recommendedName>
    <alternativeName>
        <fullName evidence="10">Periplasmic folding chaperone</fullName>
    </alternativeName>
</protein>
<dbReference type="PANTHER" id="PTHR47529:SF1">
    <property type="entry name" value="PERIPLASMIC CHAPERONE PPID"/>
    <property type="match status" value="1"/>
</dbReference>
<dbReference type="InterPro" id="IPR046357">
    <property type="entry name" value="PPIase_dom_sf"/>
</dbReference>
<dbReference type="InterPro" id="IPR052029">
    <property type="entry name" value="PpiD_chaperone"/>
</dbReference>
<dbReference type="SUPFAM" id="SSF54534">
    <property type="entry name" value="FKBP-like"/>
    <property type="match status" value="1"/>
</dbReference>
<dbReference type="Gene3D" id="1.10.4030.10">
    <property type="entry name" value="Porin chaperone SurA, peptide-binding domain"/>
    <property type="match status" value="1"/>
</dbReference>
<sequence>MLQLFRSGLTSYFATALIGLLIASFALWGIGGDVLSGAGSKVAEIGDDKVTMNEYAREFQNKFSEIQQQSNGEITREMVIDQGMTQQWLAELVQSKTFAHAAHSLNIRVTDAQLRDFIMGIEAFQDTFGEFSKSAFENIAGNRGYTSSEFEEILRRDLERQYLMTSIVSSIAVPNSVEKIFIKYLTEERTAEIITIPVYSITDIPEADEETLKKYYQDNAANYMAPEYRDISFITLSVKDFMDDITVTDDEIEQAMGNAANTVDGGEMRDFEQILFDDKVSADKAYADLEAGRSFLDIITAAGSTSDDAAVFGNSMQDISDTYGIAAAEAVFNTPEGKYSQPVEDDFGWRIFNVTGISASAGKSDNSRADTIEALKHEKAIDLLYDKSELINDELAAGGSIADIAGNLGLELKTAHAIDASGYNAKGDLVRNIPDDPAFLATVFEILLDDEPMLEEMGEGEYFLAVVDNIQESALMPFEEVKTSVLDIWRADVRKNIARERANEILAKAQDGATMEELSKVTPNTSHTSVTLARNDQTGKVTQNIHRDIFSLDIGRAKIIPAADGNGFVVLKVTARNHPKDAIPASQTAQLKQYLAQEYQQRFLSNYWRYLEDNLPVRINQRVVNAVHDQLASREQ</sequence>
<evidence type="ECO:0000313" key="13">
    <source>
        <dbReference type="EMBL" id="VAW06628.1"/>
    </source>
</evidence>
<name>A0A3B0SMH2_9ZZZZ</name>
<keyword evidence="4 11" id="KW-0812">Transmembrane</keyword>
<evidence type="ECO:0000259" key="12">
    <source>
        <dbReference type="Pfam" id="PF13145"/>
    </source>
</evidence>
<comment type="subcellular location">
    <subcellularLocation>
        <location evidence="1">Cell inner membrane</location>
        <topology evidence="1">Single-pass type II membrane protein</topology>
        <orientation evidence="1">Periplasmic side</orientation>
    </subcellularLocation>
</comment>
<accession>A0A3B0SMH2</accession>
<dbReference type="EMBL" id="UOEJ01000248">
    <property type="protein sequence ID" value="VAW06628.1"/>
    <property type="molecule type" value="Genomic_DNA"/>
</dbReference>
<evidence type="ECO:0000256" key="9">
    <source>
        <dbReference type="ARBA" id="ARBA00040743"/>
    </source>
</evidence>
<keyword evidence="5 11" id="KW-1133">Transmembrane helix</keyword>
<evidence type="ECO:0000256" key="8">
    <source>
        <dbReference type="ARBA" id="ARBA00038408"/>
    </source>
</evidence>
<dbReference type="AlphaFoldDB" id="A0A3B0SMH2"/>
<evidence type="ECO:0000256" key="10">
    <source>
        <dbReference type="ARBA" id="ARBA00042775"/>
    </source>
</evidence>
<evidence type="ECO:0000256" key="3">
    <source>
        <dbReference type="ARBA" id="ARBA00022519"/>
    </source>
</evidence>
<dbReference type="Gene3D" id="3.10.50.40">
    <property type="match status" value="1"/>
</dbReference>
<evidence type="ECO:0000256" key="1">
    <source>
        <dbReference type="ARBA" id="ARBA00004382"/>
    </source>
</evidence>
<keyword evidence="2" id="KW-1003">Cell membrane</keyword>